<dbReference type="Pfam" id="PF14316">
    <property type="entry name" value="DUF4381"/>
    <property type="match status" value="1"/>
</dbReference>
<evidence type="ECO:0000313" key="2">
    <source>
        <dbReference type="EMBL" id="NKZ39411.1"/>
    </source>
</evidence>
<comment type="caution">
    <text evidence="2">The sequence shown here is derived from an EMBL/GenBank/DDBJ whole genome shotgun (WGS) entry which is preliminary data.</text>
</comment>
<dbReference type="RefSeq" id="WP_168184642.1">
    <property type="nucleotide sequence ID" value="NZ_JAAZQD010000004.1"/>
</dbReference>
<gene>
    <name evidence="2" type="ORF">HF690_10675</name>
</gene>
<dbReference type="AlphaFoldDB" id="A0A846ZPP6"/>
<evidence type="ECO:0000256" key="1">
    <source>
        <dbReference type="SAM" id="Phobius"/>
    </source>
</evidence>
<keyword evidence="1" id="KW-0812">Transmembrane</keyword>
<dbReference type="Proteomes" id="UP000541636">
    <property type="component" value="Unassembled WGS sequence"/>
</dbReference>
<sequence length="156" mass="17895">MMTPGPTLRDIHPAPPPSWWPPAYGWWLLAVVVLILIAGAVLYMSRRVRRRRRWRMIHDELLALREQYPREGRAWLAAGLSAWLRRAARLHDPRAASLQGEAWDAHIGACAPRGLDTAPLRVLRTALYEREPSFDAEASLAAAERWLRHVVSRRVK</sequence>
<feature type="transmembrane region" description="Helical" evidence="1">
    <location>
        <begin position="24"/>
        <end position="45"/>
    </location>
</feature>
<accession>A0A846ZPP6</accession>
<reference evidence="2 3" key="1">
    <citation type="journal article" date="2017" name="Int. J. Syst. Evol. Microbiol.">
        <title>Oleiagrimonas citrea sp. nov., a marine bacterium isolated from tidal flat sediment and emended description of the genus Oleiagrimonas Fang et al. 2015 and Oleiagrimonas soli.</title>
        <authorList>
            <person name="Yang S.H."/>
            <person name="Seo H.S."/>
            <person name="Seong C.N."/>
            <person name="Kwon K.K."/>
        </authorList>
    </citation>
    <scope>NUCLEOTIDE SEQUENCE [LARGE SCALE GENOMIC DNA]</scope>
    <source>
        <strain evidence="2 3">MEBiC09124</strain>
    </source>
</reference>
<evidence type="ECO:0000313" key="3">
    <source>
        <dbReference type="Proteomes" id="UP000541636"/>
    </source>
</evidence>
<keyword evidence="1" id="KW-1133">Transmembrane helix</keyword>
<keyword evidence="3" id="KW-1185">Reference proteome</keyword>
<dbReference type="EMBL" id="JAAZQD010000004">
    <property type="protein sequence ID" value="NKZ39411.1"/>
    <property type="molecule type" value="Genomic_DNA"/>
</dbReference>
<proteinExistence type="predicted"/>
<keyword evidence="1" id="KW-0472">Membrane</keyword>
<protein>
    <submittedName>
        <fullName evidence="2">DUF4381 domain-containing protein</fullName>
    </submittedName>
</protein>
<organism evidence="2 3">
    <name type="scientific">Oleiagrimonas citrea</name>
    <dbReference type="NCBI Taxonomy" id="1665687"/>
    <lineage>
        <taxon>Bacteria</taxon>
        <taxon>Pseudomonadati</taxon>
        <taxon>Pseudomonadota</taxon>
        <taxon>Gammaproteobacteria</taxon>
        <taxon>Lysobacterales</taxon>
        <taxon>Rhodanobacteraceae</taxon>
        <taxon>Oleiagrimonas</taxon>
    </lineage>
</organism>
<name>A0A846ZPP6_9GAMM</name>
<dbReference type="InterPro" id="IPR025489">
    <property type="entry name" value="DUF4381"/>
</dbReference>